<geneLocation type="plasmid" evidence="8">
    <name>pCDC3897</name>
</geneLocation>
<feature type="repeat" description="Cell wall-binding" evidence="2">
    <location>
        <begin position="1485"/>
        <end position="1504"/>
    </location>
</feature>
<feature type="coiled-coil region" evidence="3">
    <location>
        <begin position="512"/>
        <end position="539"/>
    </location>
</feature>
<keyword evidence="5" id="KW-0732">Signal</keyword>
<accession>A0A0A0UT92</accession>
<evidence type="ECO:0000256" key="5">
    <source>
        <dbReference type="SAM" id="SignalP"/>
    </source>
</evidence>
<keyword evidence="3" id="KW-0175">Coiled coil</keyword>
<feature type="compositionally biased region" description="Gly residues" evidence="4">
    <location>
        <begin position="1404"/>
        <end position="1414"/>
    </location>
</feature>
<dbReference type="Gene3D" id="2.10.270.10">
    <property type="entry name" value="Cholin Binding"/>
    <property type="match status" value="1"/>
</dbReference>
<feature type="signal peptide" evidence="5">
    <location>
        <begin position="1"/>
        <end position="26"/>
    </location>
</feature>
<dbReference type="PROSITE" id="PS51170">
    <property type="entry name" value="CW"/>
    <property type="match status" value="3"/>
</dbReference>
<name>A0A0A0UT92_CLOBO</name>
<feature type="repeat" description="Cell wall-binding" evidence="2">
    <location>
        <begin position="1465"/>
        <end position="1484"/>
    </location>
</feature>
<dbReference type="SUPFAM" id="SSF69360">
    <property type="entry name" value="Cell wall binding repeat"/>
    <property type="match status" value="1"/>
</dbReference>
<feature type="region of interest" description="Disordered" evidence="4">
    <location>
        <begin position="1391"/>
        <end position="1433"/>
    </location>
</feature>
<feature type="chain" id="PRO_5007385765" evidence="5">
    <location>
        <begin position="27"/>
        <end position="1592"/>
    </location>
</feature>
<evidence type="ECO:0000313" key="8">
    <source>
        <dbReference type="EMBL" id="AIW54855.1"/>
    </source>
</evidence>
<dbReference type="InterPro" id="IPR018337">
    <property type="entry name" value="Cell_wall/Cho-bd_repeat"/>
</dbReference>
<dbReference type="EMBL" id="KJ776580">
    <property type="protein sequence ID" value="AIW54726.1"/>
    <property type="molecule type" value="Genomic_DNA"/>
</dbReference>
<keyword evidence="7" id="KW-0614">Plasmid</keyword>
<organism evidence="7">
    <name type="scientific">Clostridium botulinum</name>
    <dbReference type="NCBI Taxonomy" id="1491"/>
    <lineage>
        <taxon>Bacteria</taxon>
        <taxon>Bacillati</taxon>
        <taxon>Bacillota</taxon>
        <taxon>Clostridia</taxon>
        <taxon>Eubacteriales</taxon>
        <taxon>Clostridiaceae</taxon>
        <taxon>Clostridium</taxon>
    </lineage>
</organism>
<geneLocation type="plasmid" evidence="6">
    <name>pCDC3875</name>
</geneLocation>
<feature type="coiled-coil region" evidence="3">
    <location>
        <begin position="342"/>
        <end position="369"/>
    </location>
</feature>
<dbReference type="EMBL" id="KJ776582">
    <property type="protein sequence ID" value="AIW54855.1"/>
    <property type="molecule type" value="Genomic_DNA"/>
</dbReference>
<feature type="coiled-coil region" evidence="3">
    <location>
        <begin position="1134"/>
        <end position="1183"/>
    </location>
</feature>
<evidence type="ECO:0000313" key="6">
    <source>
        <dbReference type="EMBL" id="AIW54606.1"/>
    </source>
</evidence>
<evidence type="ECO:0000256" key="4">
    <source>
        <dbReference type="SAM" id="MobiDB-lite"/>
    </source>
</evidence>
<protein>
    <submittedName>
        <fullName evidence="7">Putative PspC-like surface protein (Cell-wall binding)</fullName>
    </submittedName>
</protein>
<reference evidence="7" key="1">
    <citation type="journal article" date="2014" name="Genome Biol. Evol.">
        <title>Three classes of plasmid (47-63 kb) carry the type B neurotoxin gene cluster of group II Clostridium botulinum.</title>
        <authorList>
            <person name="Carter A.T."/>
            <person name="Austin J.W."/>
            <person name="Weedmark K.A."/>
            <person name="Corbett C."/>
            <person name="Peck M.W."/>
        </authorList>
    </citation>
    <scope>NUCLEOTIDE SEQUENCE</scope>
    <source>
        <strain evidence="6">CDC3875</strain>
        <strain evidence="8">CDC3897</strain>
        <strain evidence="7">CDC5900</strain>
        <plasmid evidence="6">pCDC3875</plasmid>
        <plasmid evidence="8">pCDC3897</plasmid>
        <plasmid evidence="7">pCDC5900</plasmid>
    </source>
</reference>
<proteinExistence type="predicted"/>
<dbReference type="RefSeq" id="WP_172685580.1">
    <property type="nucleotide sequence ID" value="NZ_KJ776578.1"/>
</dbReference>
<geneLocation type="plasmid" evidence="7">
    <name>pCDC5900</name>
</geneLocation>
<dbReference type="Pfam" id="PF19127">
    <property type="entry name" value="Choline_bind_3"/>
    <property type="match status" value="2"/>
</dbReference>
<dbReference type="EMBL" id="KJ776578">
    <property type="protein sequence ID" value="AIW54606.1"/>
    <property type="molecule type" value="Genomic_DNA"/>
</dbReference>
<evidence type="ECO:0000256" key="3">
    <source>
        <dbReference type="SAM" id="Coils"/>
    </source>
</evidence>
<sequence>MKRKLIASMLVAATVVGVIPTEGVMAATTVSTVTSSVRVKENYTAGYRKLDNVKDGDDGLYCNGAKIPETYTGSGIYFSTISAPAGSIVKVKACKSKQLSTNKENNHVSAYLGTPQNCIIKERATGGITITESSQAGAYEATATLTIVMPKEGTKCTYSYSGDSKRGTRYLTFVAFSEGESQDLKPLVKSSLLDFTPNNNTSKQDIENFINSSVEHDSNSKIEVKEFNKINSTEKKAGKVTGKIQIYNSINSQYEYLDYDLIIPQLAPSTNSASPLIEATLKNFKVTNKTTKEDIISSLNELVDTSIVKINIDNFNKINSTEISKGKITGIIKINDGKTEKTINLNQEVEQLDQSIETVEKLFKNYLDKINATNETTKEDILKGVLITNENIKAQIVDYNKVDSTDLKEGSIKGKLIINSRSATKEIPIDLIISKLAQSSINAKDNIDNTLKNIKVTNETIKEDILNAIKVGVDTETVKITIENFNKIDSTEINKGKITGIIKINDGKTEETINLNQEVEQLDQSIETVEKLFKNYLDKINATNETTKEDILKGVLITNENIKAQIVDYNKVDSTDLKEGSIKGKLIINSGSTTKEIPIDLIISKLAQSSISAKDNIDNTLKNIKVTNETTKEGILNAIKVGVDTEAVKITIENFNKIDSTEINKGKITGIVKINDGKTEETIPVNLIIDQLNQSVSTIKKLLNKSISDFIATNQTIEKDILDSIYVANEDIKVKIEDFKKTNATDTSKGKITGNIIITDGTNTEEIKLDKTIDYLPQELDTAIHLVQNVINNTKADNSTSFKEILNKCNEVITNPKIKIYVEPSSANNVKATEFKEGGLTGTIIISNGSKDIEVPINLTIDRLPQTLPGAKENIEASLKEFDVTNDTKEEDVLKAIETNIRDKNISIKFGTEDNERFSKENATEFKDGSIKGQIIVSNGTDTVQVPVDLNIKKLPQTLPGAKENIEASLKEFDVTNDTKEEDVLKAIETNIRDKNISIKFGTEDNEKFSKENATEFKEGSIKGQITVSNGTDTVQVPVDLVIEKLGQGIYGAKESIKVSLSNIIATNETKAKDILNAVKTNVINKNLSINFGIEENETFKISRATEKETGIITGIIMVSDGTDTVQVPVDLVIEKLAQAAKSAKDLIENTLDKIKIDNNTSKEELENTLQNLVADNIKIEIKDFKKNESSNKEDGKITGTVIITDNNTGEKIEIPIDITIPKIEETLDEAKDTIDKVLPNINVDNNTSAEDIKNQIKDNVGGNIDVDIKDFKKNNATEKENGNITGTVIITDNNTGEKIEIPIDITIPKLQKEDQTLDEAKDTVEKVISTIPANNNTSKEGIEEKLKDKVGGNIDIKVNDFDKTEATEKKEGHIKGSITITDTTTGESTTIDIDVTIPKLPSTGGGSSSGGSGSHSHKNDKNDSSLSDLGNMKNQTTNAVENSKTGWKNSSGRWTYLDKNNKLATGWICIEGRWYYFNQSGTMQTGWINNNGEWYFCDNNGVMQTSWINNGEWYYLNPESDGTRGHMLTGWQYINENWYYLNPESDGTKGKMKIGWINDNGTWYYLDNNGAMAHDTYRNGYYLGSNGAWVK</sequence>
<evidence type="ECO:0000256" key="1">
    <source>
        <dbReference type="ARBA" id="ARBA00022737"/>
    </source>
</evidence>
<evidence type="ECO:0000256" key="2">
    <source>
        <dbReference type="PROSITE-ProRule" id="PRU00591"/>
    </source>
</evidence>
<evidence type="ECO:0000313" key="7">
    <source>
        <dbReference type="EMBL" id="AIW54726.1"/>
    </source>
</evidence>
<keyword evidence="1" id="KW-0677">Repeat</keyword>
<feature type="repeat" description="Cell wall-binding" evidence="2">
    <location>
        <begin position="1554"/>
        <end position="1573"/>
    </location>
</feature>